<accession>A0A0A8JCW3</accession>
<sequence length="176" mass="20275">MMTYYQSEKCRLITLIRMDKNITVIFEDATFKVSKEDAVDSLFINSAFKTEPNVLDNDCESPTHLYVEYDFERYRNILRSGVISDLCYDFAEMCERVSGSNTVGCTTFSFGKEEMKIIKEKLAKKHCYLSAYFIGFSSFSVVHGSDVLVKDSYHFFKNKISVDAECAIIPGIRWMC</sequence>
<evidence type="ECO:0000313" key="1">
    <source>
        <dbReference type="EMBL" id="BAQ08242.1"/>
    </source>
</evidence>
<gene>
    <name evidence="1" type="primary">p20</name>
</gene>
<name>A0A0A8JCW3_9CLOS</name>
<protein>
    <submittedName>
        <fullName evidence="1">20 kDa protein</fullName>
    </submittedName>
</protein>
<reference evidence="1" key="1">
    <citation type="submission" date="2014-04" db="EMBL/GenBank/DDBJ databases">
        <title>An assemblage of novel putative closterovirus variants from American persimmon.</title>
        <authorList>
            <person name="Ito T."/>
            <person name="Sato A."/>
            <person name="Suzaki K."/>
        </authorList>
    </citation>
    <scope>NUCLEOTIDE SEQUENCE</scope>
    <source>
        <strain evidence="1">Variant 4</strain>
    </source>
</reference>
<organism evidence="1">
    <name type="scientific">Persimmon virus B</name>
    <dbReference type="NCBI Taxonomy" id="1493829"/>
    <lineage>
        <taxon>Viruses</taxon>
        <taxon>Riboviria</taxon>
        <taxon>Orthornavirae</taxon>
        <taxon>Kitrinoviricota</taxon>
        <taxon>Alsuviricetes</taxon>
        <taxon>Martellivirales</taxon>
        <taxon>Closteroviridae</taxon>
        <taxon>Olivavirus</taxon>
        <taxon>Olivavirus betadiospyri</taxon>
    </lineage>
</organism>
<proteinExistence type="predicted"/>
<dbReference type="EMBL" id="AB923927">
    <property type="protein sequence ID" value="BAQ08242.1"/>
    <property type="molecule type" value="Genomic_RNA"/>
</dbReference>